<gene>
    <name evidence="5" type="primary">tatC</name>
    <name evidence="6" type="ordered locus">Sfum_0692</name>
</gene>
<accession>A0LG39</accession>
<proteinExistence type="inferred from homology"/>
<name>A0LG39_SYNFM</name>
<dbReference type="GO" id="GO:0065002">
    <property type="term" value="P:intracellular protein transmembrane transport"/>
    <property type="evidence" value="ECO:0007669"/>
    <property type="project" value="TreeGrafter"/>
</dbReference>
<sequence length="257" mass="29161">MTTDKMPFTQHLEELRRRLVISAIAVGLGFMICYAFKEMLFEVLMKPWIEALPKGQGAKLIYTAPHEAFFTYMKVSLLGGTALAVPVILYQVWRFVAPGLYENEKKYLLPIVFASSVFFLGGASFGYFFVFPVGFQFFTSFASDFITPMMSTREFFSFSIRMLLAFGLVFELPVFMFFLARLGLISSDYLRKKRRYAIVIIFIIAAAVTPSPDVFSQCLMAGPLILLYEASVWIVYCFGKKEKRSAGTEEETAESTT</sequence>
<evidence type="ECO:0000256" key="1">
    <source>
        <dbReference type="ARBA" id="ARBA00004141"/>
    </source>
</evidence>
<comment type="subcellular location">
    <subcellularLocation>
        <location evidence="5">Cell inner membrane</location>
        <topology evidence="5">Multi-pass membrane protein</topology>
    </subcellularLocation>
    <subcellularLocation>
        <location evidence="1">Membrane</location>
        <topology evidence="1">Multi-pass membrane protein</topology>
    </subcellularLocation>
</comment>
<comment type="subunit">
    <text evidence="5">Forms a complex with TatA.</text>
</comment>
<feature type="transmembrane region" description="Helical" evidence="5">
    <location>
        <begin position="20"/>
        <end position="37"/>
    </location>
</feature>
<keyword evidence="2 5" id="KW-0812">Transmembrane</keyword>
<keyword evidence="5" id="KW-1003">Cell membrane</keyword>
<keyword evidence="4 5" id="KW-0472">Membrane</keyword>
<evidence type="ECO:0000313" key="6">
    <source>
        <dbReference type="EMBL" id="ABK16391.1"/>
    </source>
</evidence>
<dbReference type="GO" id="GO:0009977">
    <property type="term" value="F:proton motive force dependent protein transmembrane transporter activity"/>
    <property type="evidence" value="ECO:0007669"/>
    <property type="project" value="TreeGrafter"/>
</dbReference>
<protein>
    <recommendedName>
        <fullName evidence="5">Sec-independent protein translocase protein TatC</fullName>
    </recommendedName>
</protein>
<keyword evidence="5" id="KW-0813">Transport</keyword>
<comment type="similarity">
    <text evidence="5">Belongs to the TatC family.</text>
</comment>
<dbReference type="HOGENOM" id="CLU_031942_3_3_7"/>
<keyword evidence="5" id="KW-0653">Protein transport</keyword>
<evidence type="ECO:0000256" key="2">
    <source>
        <dbReference type="ARBA" id="ARBA00022692"/>
    </source>
</evidence>
<dbReference type="KEGG" id="sfu:Sfum_0692"/>
<keyword evidence="5" id="KW-0997">Cell inner membrane</keyword>
<feature type="transmembrane region" description="Helical" evidence="5">
    <location>
        <begin position="196"/>
        <end position="215"/>
    </location>
</feature>
<dbReference type="AlphaFoldDB" id="A0LG39"/>
<dbReference type="PANTHER" id="PTHR30371:SF0">
    <property type="entry name" value="SEC-INDEPENDENT PROTEIN TRANSLOCASE PROTEIN TATC, CHLOROPLASTIC-RELATED"/>
    <property type="match status" value="1"/>
</dbReference>
<comment type="function">
    <text evidence="5">Part of the twin-arginine translocation (Tat) system that transports large folded proteins containing a characteristic twin-arginine motif in their signal peptide across membranes.</text>
</comment>
<dbReference type="InParanoid" id="A0LG39"/>
<dbReference type="FunCoup" id="A0LG39">
    <property type="interactions" value="509"/>
</dbReference>
<dbReference type="HAMAP" id="MF_00902">
    <property type="entry name" value="TatC"/>
    <property type="match status" value="1"/>
</dbReference>
<dbReference type="Pfam" id="PF00902">
    <property type="entry name" value="TatC"/>
    <property type="match status" value="1"/>
</dbReference>
<organism evidence="6 7">
    <name type="scientific">Syntrophobacter fumaroxidans (strain DSM 10017 / MPOB)</name>
    <dbReference type="NCBI Taxonomy" id="335543"/>
    <lineage>
        <taxon>Bacteria</taxon>
        <taxon>Pseudomonadati</taxon>
        <taxon>Thermodesulfobacteriota</taxon>
        <taxon>Syntrophobacteria</taxon>
        <taxon>Syntrophobacterales</taxon>
        <taxon>Syntrophobacteraceae</taxon>
        <taxon>Syntrophobacter</taxon>
    </lineage>
</organism>
<dbReference type="STRING" id="335543.Sfum_0692"/>
<dbReference type="GO" id="GO:0033281">
    <property type="term" value="C:TAT protein transport complex"/>
    <property type="evidence" value="ECO:0007669"/>
    <property type="project" value="UniProtKB-UniRule"/>
</dbReference>
<dbReference type="PRINTS" id="PR01840">
    <property type="entry name" value="TATCFAMILY"/>
</dbReference>
<dbReference type="NCBIfam" id="TIGR00945">
    <property type="entry name" value="tatC"/>
    <property type="match status" value="1"/>
</dbReference>
<dbReference type="GO" id="GO:0043953">
    <property type="term" value="P:protein transport by the Tat complex"/>
    <property type="evidence" value="ECO:0007669"/>
    <property type="project" value="UniProtKB-UniRule"/>
</dbReference>
<evidence type="ECO:0000256" key="3">
    <source>
        <dbReference type="ARBA" id="ARBA00022989"/>
    </source>
</evidence>
<evidence type="ECO:0000256" key="5">
    <source>
        <dbReference type="HAMAP-Rule" id="MF_00902"/>
    </source>
</evidence>
<reference evidence="6 7" key="1">
    <citation type="submission" date="2006-10" db="EMBL/GenBank/DDBJ databases">
        <title>Complete sequence of Syntrophobacter fumaroxidans MPOB.</title>
        <authorList>
            <consortium name="US DOE Joint Genome Institute"/>
            <person name="Copeland A."/>
            <person name="Lucas S."/>
            <person name="Lapidus A."/>
            <person name="Barry K."/>
            <person name="Detter J.C."/>
            <person name="Glavina del Rio T."/>
            <person name="Hammon N."/>
            <person name="Israni S."/>
            <person name="Pitluck S."/>
            <person name="Goltsman E.G."/>
            <person name="Martinez M."/>
            <person name="Schmutz J."/>
            <person name="Larimer F."/>
            <person name="Land M."/>
            <person name="Hauser L."/>
            <person name="Kyrpides N."/>
            <person name="Kim E."/>
            <person name="Boone D.R."/>
            <person name="Brockman F."/>
            <person name="Culley D."/>
            <person name="Ferry J."/>
            <person name="Gunsalus R."/>
            <person name="McInerney M.J."/>
            <person name="Morrison M."/>
            <person name="Plugge C."/>
            <person name="Rohlin L."/>
            <person name="Scholten J."/>
            <person name="Sieber J."/>
            <person name="Stams A.J.M."/>
            <person name="Worm P."/>
            <person name="Henstra A.M."/>
            <person name="Richardson P."/>
        </authorList>
    </citation>
    <scope>NUCLEOTIDE SEQUENCE [LARGE SCALE GENOMIC DNA]</scope>
    <source>
        <strain evidence="7">DSM 10017 / MPOB</strain>
    </source>
</reference>
<dbReference type="RefSeq" id="WP_011697564.1">
    <property type="nucleotide sequence ID" value="NC_008554.1"/>
</dbReference>
<feature type="transmembrane region" description="Helical" evidence="5">
    <location>
        <begin position="221"/>
        <end position="239"/>
    </location>
</feature>
<dbReference type="InterPro" id="IPR002033">
    <property type="entry name" value="TatC"/>
</dbReference>
<keyword evidence="3 5" id="KW-1133">Transmembrane helix</keyword>
<dbReference type="Proteomes" id="UP000001784">
    <property type="component" value="Chromosome"/>
</dbReference>
<dbReference type="PANTHER" id="PTHR30371">
    <property type="entry name" value="SEC-INDEPENDENT PROTEIN TRANSLOCASE PROTEIN TATC"/>
    <property type="match status" value="1"/>
</dbReference>
<feature type="transmembrane region" description="Helical" evidence="5">
    <location>
        <begin position="158"/>
        <end position="184"/>
    </location>
</feature>
<evidence type="ECO:0000313" key="7">
    <source>
        <dbReference type="Proteomes" id="UP000001784"/>
    </source>
</evidence>
<dbReference type="eggNOG" id="COG0805">
    <property type="taxonomic scope" value="Bacteria"/>
</dbReference>
<evidence type="ECO:0000256" key="4">
    <source>
        <dbReference type="ARBA" id="ARBA00023136"/>
    </source>
</evidence>
<dbReference type="EMBL" id="CP000478">
    <property type="protein sequence ID" value="ABK16391.1"/>
    <property type="molecule type" value="Genomic_DNA"/>
</dbReference>
<feature type="transmembrane region" description="Helical" evidence="5">
    <location>
        <begin position="108"/>
        <end position="138"/>
    </location>
</feature>
<keyword evidence="7" id="KW-1185">Reference proteome</keyword>
<feature type="transmembrane region" description="Helical" evidence="5">
    <location>
        <begin position="75"/>
        <end position="96"/>
    </location>
</feature>
<keyword evidence="5" id="KW-0811">Translocation</keyword>